<accession>C8NH76</accession>
<dbReference type="PANTHER" id="PTHR43031">
    <property type="entry name" value="FAD-DEPENDENT OXIDOREDUCTASE"/>
    <property type="match status" value="1"/>
</dbReference>
<proteinExistence type="predicted"/>
<dbReference type="InterPro" id="IPR001763">
    <property type="entry name" value="Rhodanese-like_dom"/>
</dbReference>
<dbReference type="SMART" id="SM00450">
    <property type="entry name" value="RHOD"/>
    <property type="match status" value="1"/>
</dbReference>
<dbReference type="Gene3D" id="3.40.250.10">
    <property type="entry name" value="Rhodanese-like domain"/>
    <property type="match status" value="1"/>
</dbReference>
<name>C8NH76_9LACT</name>
<dbReference type="InterPro" id="IPR050229">
    <property type="entry name" value="GlpE_sulfurtransferase"/>
</dbReference>
<dbReference type="AlphaFoldDB" id="C8NH76"/>
<evidence type="ECO:0000259" key="1">
    <source>
        <dbReference type="PROSITE" id="PS50206"/>
    </source>
</evidence>
<dbReference type="Proteomes" id="UP000005926">
    <property type="component" value="Unassembled WGS sequence"/>
</dbReference>
<dbReference type="EMBL" id="ACKZ01000020">
    <property type="protein sequence ID" value="EEW37053.1"/>
    <property type="molecule type" value="Genomic_DNA"/>
</dbReference>
<reference evidence="2 3" key="1">
    <citation type="submission" date="2009-08" db="EMBL/GenBank/DDBJ databases">
        <authorList>
            <person name="Muzny D."/>
            <person name="Qin X."/>
            <person name="Deng J."/>
            <person name="Jiang H."/>
            <person name="Liu Y."/>
            <person name="Qu J."/>
            <person name="Song X.-Z."/>
            <person name="Zhang L."/>
            <person name="Thornton R."/>
            <person name="Coyle M."/>
            <person name="Francisco L."/>
            <person name="Jackson L."/>
            <person name="Javaid M."/>
            <person name="Korchina V."/>
            <person name="Kovar C."/>
            <person name="Mata R."/>
            <person name="Mathew T."/>
            <person name="Ngo R."/>
            <person name="Nguyen L."/>
            <person name="Nguyen N."/>
            <person name="Okwuonu G."/>
            <person name="Ongeri F."/>
            <person name="Pham C."/>
            <person name="Simmons D."/>
            <person name="Wilczek-Boney K."/>
            <person name="Hale W."/>
            <person name="Jakkamsetti A."/>
            <person name="Pham P."/>
            <person name="Ruth R."/>
            <person name="San Lucas F."/>
            <person name="Warren J."/>
            <person name="Zhang J."/>
            <person name="Zhao Z."/>
            <person name="Zhou C."/>
            <person name="Zhu D."/>
            <person name="Lee S."/>
            <person name="Bess C."/>
            <person name="Blankenburg K."/>
            <person name="Forbes L."/>
            <person name="Fu Q."/>
            <person name="Gubbala S."/>
            <person name="Hirani K."/>
            <person name="Jayaseelan J.C."/>
            <person name="Lara F."/>
            <person name="Munidasa M."/>
            <person name="Palculict T."/>
            <person name="Patil S."/>
            <person name="Pu L.-L."/>
            <person name="Saada N."/>
            <person name="Tang L."/>
            <person name="Weissenberger G."/>
            <person name="Zhu Y."/>
            <person name="Hemphill L."/>
            <person name="Shang Y."/>
            <person name="Youmans B."/>
            <person name="Ayvaz T."/>
            <person name="Ross M."/>
            <person name="Santibanez J."/>
            <person name="Aqrawi P."/>
            <person name="Gross S."/>
            <person name="Joshi V."/>
            <person name="Fowler G."/>
            <person name="Nazareth L."/>
            <person name="Reid J."/>
            <person name="Worley K."/>
            <person name="Petrosino J."/>
            <person name="Highlander S."/>
            <person name="Gibbs R."/>
        </authorList>
    </citation>
    <scope>NUCLEOTIDE SEQUENCE [LARGE SCALE GENOMIC DNA]</scope>
    <source>
        <strain evidence="2 3">ATCC 49175</strain>
    </source>
</reference>
<dbReference type="InterPro" id="IPR036873">
    <property type="entry name" value="Rhodanese-like_dom_sf"/>
</dbReference>
<evidence type="ECO:0000313" key="3">
    <source>
        <dbReference type="Proteomes" id="UP000005926"/>
    </source>
</evidence>
<dbReference type="STRING" id="638301.HMPREF0444_1271"/>
<dbReference type="HOGENOM" id="CLU_089574_13_3_9"/>
<organism evidence="2 3">
    <name type="scientific">Granulicatella adiacens ATCC 49175</name>
    <dbReference type="NCBI Taxonomy" id="638301"/>
    <lineage>
        <taxon>Bacteria</taxon>
        <taxon>Bacillati</taxon>
        <taxon>Bacillota</taxon>
        <taxon>Bacilli</taxon>
        <taxon>Lactobacillales</taxon>
        <taxon>Carnobacteriaceae</taxon>
        <taxon>Granulicatella</taxon>
    </lineage>
</organism>
<dbReference type="Pfam" id="PF00581">
    <property type="entry name" value="Rhodanese"/>
    <property type="match status" value="1"/>
</dbReference>
<dbReference type="SUPFAM" id="SSF52821">
    <property type="entry name" value="Rhodanese/Cell cycle control phosphatase"/>
    <property type="match status" value="1"/>
</dbReference>
<dbReference type="RefSeq" id="WP_005607569.1">
    <property type="nucleotide sequence ID" value="NZ_CP102283.1"/>
</dbReference>
<dbReference type="PANTHER" id="PTHR43031:SF17">
    <property type="entry name" value="SULFURTRANSFERASE YTWF-RELATED"/>
    <property type="match status" value="1"/>
</dbReference>
<keyword evidence="3" id="KW-1185">Reference proteome</keyword>
<dbReference type="CDD" id="cd00158">
    <property type="entry name" value="RHOD"/>
    <property type="match status" value="1"/>
</dbReference>
<evidence type="ECO:0000313" key="2">
    <source>
        <dbReference type="EMBL" id="EEW37053.1"/>
    </source>
</evidence>
<dbReference type="eggNOG" id="COG0607">
    <property type="taxonomic scope" value="Bacteria"/>
</dbReference>
<gene>
    <name evidence="2" type="ORF">HMPREF0444_1271</name>
</gene>
<protein>
    <submittedName>
        <fullName evidence="2">Rhodanese-like protein</fullName>
    </submittedName>
</protein>
<feature type="domain" description="Rhodanese" evidence="1">
    <location>
        <begin position="14"/>
        <end position="94"/>
    </location>
</feature>
<dbReference type="GeneID" id="78412020"/>
<dbReference type="PROSITE" id="PS50206">
    <property type="entry name" value="RHODANESE_3"/>
    <property type="match status" value="1"/>
</dbReference>
<sequence>MKKIAANEFKELYQTSEITVLDVREKEEFQDGHIPTAKNYPLSTLEQEYATLNPEQKYYVICQGGMRSARACQFLEEKGFDVTNVEGGMNQWQA</sequence>
<comment type="caution">
    <text evidence="2">The sequence shown here is derived from an EMBL/GenBank/DDBJ whole genome shotgun (WGS) entry which is preliminary data.</text>
</comment>